<gene>
    <name evidence="3" type="ORF">NF557_13765</name>
</gene>
<protein>
    <submittedName>
        <fullName evidence="3">S9 family peptidase</fullName>
    </submittedName>
</protein>
<dbReference type="PANTHER" id="PTHR42776">
    <property type="entry name" value="SERINE PEPTIDASE S9 FAMILY MEMBER"/>
    <property type="match status" value="1"/>
</dbReference>
<dbReference type="RefSeq" id="WP_252620098.1">
    <property type="nucleotide sequence ID" value="NZ_CP099490.1"/>
</dbReference>
<evidence type="ECO:0000313" key="3">
    <source>
        <dbReference type="EMBL" id="USQ75669.1"/>
    </source>
</evidence>
<dbReference type="SUPFAM" id="SSF53474">
    <property type="entry name" value="alpha/beta-Hydrolases"/>
    <property type="match status" value="1"/>
</dbReference>
<keyword evidence="1" id="KW-0378">Hydrolase</keyword>
<dbReference type="InterPro" id="IPR001375">
    <property type="entry name" value="Peptidase_S9_cat"/>
</dbReference>
<evidence type="ECO:0000256" key="1">
    <source>
        <dbReference type="ARBA" id="ARBA00022801"/>
    </source>
</evidence>
<dbReference type="Gene3D" id="2.120.10.30">
    <property type="entry name" value="TolB, C-terminal domain"/>
    <property type="match status" value="1"/>
</dbReference>
<reference evidence="3" key="1">
    <citation type="submission" date="2022-06" db="EMBL/GenBank/DDBJ databases">
        <title>Ornithinimicrobium JY.X270.</title>
        <authorList>
            <person name="Huang Y."/>
        </authorList>
    </citation>
    <scope>NUCLEOTIDE SEQUENCE</scope>
    <source>
        <strain evidence="3">JY.X270</strain>
    </source>
</reference>
<organism evidence="3 4">
    <name type="scientific">Ornithinimicrobium cryptoxanthini</name>
    <dbReference type="NCBI Taxonomy" id="2934161"/>
    <lineage>
        <taxon>Bacteria</taxon>
        <taxon>Bacillati</taxon>
        <taxon>Actinomycetota</taxon>
        <taxon>Actinomycetes</taxon>
        <taxon>Micrococcales</taxon>
        <taxon>Ornithinimicrobiaceae</taxon>
        <taxon>Ornithinimicrobium</taxon>
    </lineage>
</organism>
<feature type="domain" description="Peptidase S9 prolyl oligopeptidase catalytic" evidence="2">
    <location>
        <begin position="408"/>
        <end position="621"/>
    </location>
</feature>
<dbReference type="InterPro" id="IPR011042">
    <property type="entry name" value="6-blade_b-propeller_TolB-like"/>
</dbReference>
<keyword evidence="4" id="KW-1185">Reference proteome</keyword>
<dbReference type="Proteomes" id="UP001056535">
    <property type="component" value="Chromosome"/>
</dbReference>
<dbReference type="SUPFAM" id="SSF82171">
    <property type="entry name" value="DPP6 N-terminal domain-like"/>
    <property type="match status" value="1"/>
</dbReference>
<accession>A0ABY4YFX6</accession>
<sequence>MPTTSATDVPLIPRSAIFGNPERAAVQLSPDGRHLSWLAPLDGVINVFVAPVDDPSAAEPVTSDTSRGIQAYFWTYRPDTLLYLRDDGGDEDYHLHRVTLDGQEARDLTPYPQTTAQVAGLSHDRPDEVLVGMNDRDARWHDLYRIDLETGERTLVEENVDGFARYLADAEFVVRYAVRTRPDGGVDLLARRGEGWERVEDIGFEDALTTEALSLTHDGQILYLLDSRGRDTTGLYAVPTAGGARRLVHQDARADVEDVLLHPATGQVQAAAVTYLRKEWTVVDEGVAADLERLEEDGTGEVTVLTRTLDDRTWMVMRSAAGDSGVYHLYDRDSGRVTELFRSRPALQAAPLVAMTPVEIPARDGRLLVSYLSVPAGTADTASGLPRRPVPMVLLVHGGPWWRDAYRFDDWVQWLANRGYAVLQVNFRGSTGFGKDFINAGDGEWGAAMHEDLVDAVGWAVEQGVTSRDQVAIMGASYGGYATLAGLAFTPELFACGIDVVGPSNLHTLLETIPPYWTAMFEQLARRVGDPRTEEGRELLRQRSPLTHADRIVRPLLIAQGANDPRVKQAESDQIVAAMQDKGIPVTYVLFPDEGHGFARPENNTAFTALAEGFLAAHLGGRVEPVGEDLTGSSLTVLTGADGVPGLTEALASHEPQLRA</sequence>
<dbReference type="Pfam" id="PF00326">
    <property type="entry name" value="Peptidase_S9"/>
    <property type="match status" value="1"/>
</dbReference>
<dbReference type="InterPro" id="IPR029058">
    <property type="entry name" value="AB_hydrolase_fold"/>
</dbReference>
<dbReference type="Gene3D" id="3.40.50.1820">
    <property type="entry name" value="alpha/beta hydrolase"/>
    <property type="match status" value="1"/>
</dbReference>
<name>A0ABY4YFX6_9MICO</name>
<dbReference type="PANTHER" id="PTHR42776:SF27">
    <property type="entry name" value="DIPEPTIDYL PEPTIDASE FAMILY MEMBER 6"/>
    <property type="match status" value="1"/>
</dbReference>
<evidence type="ECO:0000313" key="4">
    <source>
        <dbReference type="Proteomes" id="UP001056535"/>
    </source>
</evidence>
<evidence type="ECO:0000259" key="2">
    <source>
        <dbReference type="Pfam" id="PF00326"/>
    </source>
</evidence>
<proteinExistence type="predicted"/>
<dbReference type="EMBL" id="CP099490">
    <property type="protein sequence ID" value="USQ75669.1"/>
    <property type="molecule type" value="Genomic_DNA"/>
</dbReference>